<dbReference type="InterPro" id="IPR024563">
    <property type="entry name" value="YqhR"/>
</dbReference>
<accession>A0A920BS26</accession>
<sequence>MKGNPKLEQNNKEEPMSIMTMVVLTGLVGGILWSSIGYLLYVFHFTEIRPNVILEPWALGEWKKQWLGTVISIIFIGIISIGVALIYYAILKKVTSILGGIGYGVVLFLLVFFVLNPIFPGIEQFGELNRTTIITSVCLFILYGIFIGYSISYEYEELQMRKRQEAEEVPS</sequence>
<evidence type="ECO:0008006" key="4">
    <source>
        <dbReference type="Google" id="ProtNLM"/>
    </source>
</evidence>
<gene>
    <name evidence="2" type="primary">yqhR</name>
    <name evidence="2" type="ORF">J27TS8_05660</name>
</gene>
<keyword evidence="1" id="KW-0472">Membrane</keyword>
<dbReference type="Pfam" id="PF11085">
    <property type="entry name" value="YqhR"/>
    <property type="match status" value="1"/>
</dbReference>
<feature type="transmembrane region" description="Helical" evidence="1">
    <location>
        <begin position="66"/>
        <end position="90"/>
    </location>
</feature>
<feature type="transmembrane region" description="Helical" evidence="1">
    <location>
        <begin position="21"/>
        <end position="46"/>
    </location>
</feature>
<comment type="caution">
    <text evidence="2">The sequence shown here is derived from an EMBL/GenBank/DDBJ whole genome shotgun (WGS) entry which is preliminary data.</text>
</comment>
<name>A0A920BS26_9BACI</name>
<proteinExistence type="predicted"/>
<organism evidence="2 3">
    <name type="scientific">Robertmurraya siralis</name>
    <dbReference type="NCBI Taxonomy" id="77777"/>
    <lineage>
        <taxon>Bacteria</taxon>
        <taxon>Bacillati</taxon>
        <taxon>Bacillota</taxon>
        <taxon>Bacilli</taxon>
        <taxon>Bacillales</taxon>
        <taxon>Bacillaceae</taxon>
        <taxon>Robertmurraya</taxon>
    </lineage>
</organism>
<evidence type="ECO:0000256" key="1">
    <source>
        <dbReference type="SAM" id="Phobius"/>
    </source>
</evidence>
<keyword evidence="1" id="KW-1133">Transmembrane helix</keyword>
<feature type="transmembrane region" description="Helical" evidence="1">
    <location>
        <begin position="131"/>
        <end position="153"/>
    </location>
</feature>
<dbReference type="Proteomes" id="UP000682111">
    <property type="component" value="Unassembled WGS sequence"/>
</dbReference>
<keyword evidence="1" id="KW-0812">Transmembrane</keyword>
<evidence type="ECO:0000313" key="2">
    <source>
        <dbReference type="EMBL" id="GIN60573.1"/>
    </source>
</evidence>
<dbReference type="AlphaFoldDB" id="A0A920BS26"/>
<evidence type="ECO:0000313" key="3">
    <source>
        <dbReference type="Proteomes" id="UP000682111"/>
    </source>
</evidence>
<keyword evidence="3" id="KW-1185">Reference proteome</keyword>
<dbReference type="RefSeq" id="WP_212933206.1">
    <property type="nucleotide sequence ID" value="NZ_BORC01000001.1"/>
</dbReference>
<protein>
    <recommendedName>
        <fullName evidence="4">Membrane protein YqhR</fullName>
    </recommendedName>
</protein>
<reference evidence="2" key="1">
    <citation type="submission" date="2021-03" db="EMBL/GenBank/DDBJ databases">
        <title>Antimicrobial resistance genes in bacteria isolated from Japanese honey, and their potential for conferring macrolide and lincosamide resistance in the American foulbrood pathogen Paenibacillus larvae.</title>
        <authorList>
            <person name="Okamoto M."/>
            <person name="Kumagai M."/>
            <person name="Kanamori H."/>
            <person name="Takamatsu D."/>
        </authorList>
    </citation>
    <scope>NUCLEOTIDE SEQUENCE</scope>
    <source>
        <strain evidence="2">J27TS8</strain>
    </source>
</reference>
<feature type="transmembrane region" description="Helical" evidence="1">
    <location>
        <begin position="97"/>
        <end position="119"/>
    </location>
</feature>
<dbReference type="EMBL" id="BORC01000001">
    <property type="protein sequence ID" value="GIN60573.1"/>
    <property type="molecule type" value="Genomic_DNA"/>
</dbReference>